<reference evidence="2 3" key="1">
    <citation type="submission" date="2017-05" db="EMBL/GenBank/DDBJ databases">
        <authorList>
            <person name="Varghese N."/>
            <person name="Submissions S."/>
        </authorList>
    </citation>
    <scope>NUCLEOTIDE SEQUENCE [LARGE SCALE GENOMIC DNA]</scope>
    <source>
        <strain evidence="2 3">DSM 26001</strain>
    </source>
</reference>
<dbReference type="EMBL" id="FXUL01000029">
    <property type="protein sequence ID" value="SMP78532.1"/>
    <property type="molecule type" value="Genomic_DNA"/>
</dbReference>
<comment type="caution">
    <text evidence="2">The sequence shown here is derived from an EMBL/GenBank/DDBJ whole genome shotgun (WGS) entry which is preliminary data.</text>
</comment>
<keyword evidence="3" id="KW-1185">Reference proteome</keyword>
<feature type="region of interest" description="Disordered" evidence="1">
    <location>
        <begin position="707"/>
        <end position="727"/>
    </location>
</feature>
<evidence type="ECO:0000256" key="1">
    <source>
        <dbReference type="SAM" id="MobiDB-lite"/>
    </source>
</evidence>
<feature type="region of interest" description="Disordered" evidence="1">
    <location>
        <begin position="1"/>
        <end position="34"/>
    </location>
</feature>
<dbReference type="Proteomes" id="UP001158049">
    <property type="component" value="Unassembled WGS sequence"/>
</dbReference>
<accession>A0ABY1QR42</accession>
<gene>
    <name evidence="2" type="ORF">SAMN06295970_12912</name>
</gene>
<organism evidence="2 3">
    <name type="scientific">Noviherbaspirillum suwonense</name>
    <dbReference type="NCBI Taxonomy" id="1224511"/>
    <lineage>
        <taxon>Bacteria</taxon>
        <taxon>Pseudomonadati</taxon>
        <taxon>Pseudomonadota</taxon>
        <taxon>Betaproteobacteria</taxon>
        <taxon>Burkholderiales</taxon>
        <taxon>Oxalobacteraceae</taxon>
        <taxon>Noviherbaspirillum</taxon>
    </lineage>
</organism>
<evidence type="ECO:0000313" key="3">
    <source>
        <dbReference type="Proteomes" id="UP001158049"/>
    </source>
</evidence>
<feature type="compositionally biased region" description="Polar residues" evidence="1">
    <location>
        <begin position="12"/>
        <end position="23"/>
    </location>
</feature>
<feature type="compositionally biased region" description="Low complexity" evidence="1">
    <location>
        <begin position="434"/>
        <end position="452"/>
    </location>
</feature>
<feature type="compositionally biased region" description="Basic and acidic residues" evidence="1">
    <location>
        <begin position="77"/>
        <end position="87"/>
    </location>
</feature>
<proteinExistence type="predicted"/>
<name>A0ABY1QR42_9BURK</name>
<feature type="region of interest" description="Disordered" evidence="1">
    <location>
        <begin position="155"/>
        <end position="193"/>
    </location>
</feature>
<evidence type="ECO:0000313" key="2">
    <source>
        <dbReference type="EMBL" id="SMP78532.1"/>
    </source>
</evidence>
<feature type="region of interest" description="Disordered" evidence="1">
    <location>
        <begin position="434"/>
        <end position="474"/>
    </location>
</feature>
<feature type="region of interest" description="Disordered" evidence="1">
    <location>
        <begin position="59"/>
        <end position="106"/>
    </location>
</feature>
<sequence length="763" mass="84173">MIRPETADGDQPPTSSGFLSVNDASRHSLARPCPQHLMNKNLQALPMLNFSKDQLPMLSHGKRRAPEPQASGDTADIDSRPAKRPHLESPGQNQAGEPRVDPTTPVVRVLDPAPPAQSTILPPVARPSLPLPFSNEYEPPRDLVRLLKPRRHCSMGTTNATPTSTITHSAPQFRAEPGAPQSAGQVTDKENVEPVTDERFESIARQVRDAEQVDLELAIIPIQEGGVDSPAAVTVWLQFCAMLCLHYDDQQDKEPLWQCLERVFLRIRSIKWKCEEMRVRHDTLQATLLAQSMTAGFIRILQRAKASKWREGRLLVLFYKAGMSSPLTLAIEQMQAGQHPEKTARQAAEDFLLAHCTARAAHATHADLAAHAAVVPNPFKKVISSETVDPEFPFMPNPGEDMVDSSALPEFWWLPDGYYLAAHAFEPASESMSTVTTTTATTPAPTAFSSAPQLRPAPDTPQSASQVADDENVEPVDDERFDWIARQVRDARQVELPHAISTINEADFDSPPGFTTWVQLCAVLCLHYDDEQDKEPLWQCLERVLLRICSIKGTCKKMRVRHNTVQATLLAHSMPSGFIHILQRAKASGWREDRLPALFKRAGMLLQLTLAIRQMEAGLYPEKTTQQAAADFLLAHYPARAAHTALPDHIAGAVVPKPPNKTNRLETVNPEFLFMPFFGEDMIDPGPPPEFWWLPDADCPAAHLFEPASGSTSTTTTTTPTTPTPAVAHTAPQLRAAPDAPLQNGLVADVDNEQAVTEYLLND</sequence>
<protein>
    <submittedName>
        <fullName evidence="2">Uncharacterized protein</fullName>
    </submittedName>
</protein>
<feature type="compositionally biased region" description="Polar residues" evidence="1">
    <location>
        <begin position="155"/>
        <end position="170"/>
    </location>
</feature>